<dbReference type="Proteomes" id="UP000041254">
    <property type="component" value="Unassembled WGS sequence"/>
</dbReference>
<evidence type="ECO:0000313" key="2">
    <source>
        <dbReference type="Proteomes" id="UP000041254"/>
    </source>
</evidence>
<dbReference type="AlphaFoldDB" id="A0A0G4FJY9"/>
<protein>
    <submittedName>
        <fullName evidence="1">Uncharacterized protein</fullName>
    </submittedName>
</protein>
<dbReference type="EMBL" id="CDMY01000453">
    <property type="protein sequence ID" value="CEM14087.1"/>
    <property type="molecule type" value="Genomic_DNA"/>
</dbReference>
<reference evidence="1 2" key="1">
    <citation type="submission" date="2014-11" db="EMBL/GenBank/DDBJ databases">
        <authorList>
            <person name="Zhu J."/>
            <person name="Qi W."/>
            <person name="Song R."/>
        </authorList>
    </citation>
    <scope>NUCLEOTIDE SEQUENCE [LARGE SCALE GENOMIC DNA]</scope>
</reference>
<dbReference type="PhylomeDB" id="A0A0G4FJY9"/>
<evidence type="ECO:0000313" key="1">
    <source>
        <dbReference type="EMBL" id="CEM14087.1"/>
    </source>
</evidence>
<dbReference type="SUPFAM" id="SSF48403">
    <property type="entry name" value="Ankyrin repeat"/>
    <property type="match status" value="1"/>
</dbReference>
<gene>
    <name evidence="1" type="ORF">Vbra_9272</name>
</gene>
<accession>A0A0G4FJY9</accession>
<dbReference type="Gene3D" id="1.25.40.20">
    <property type="entry name" value="Ankyrin repeat-containing domain"/>
    <property type="match status" value="1"/>
</dbReference>
<keyword evidence="2" id="KW-1185">Reference proteome</keyword>
<dbReference type="InterPro" id="IPR036770">
    <property type="entry name" value="Ankyrin_rpt-contain_sf"/>
</dbReference>
<dbReference type="InParanoid" id="A0A0G4FJY9"/>
<organism evidence="1 2">
    <name type="scientific">Vitrella brassicaformis (strain CCMP3155)</name>
    <dbReference type="NCBI Taxonomy" id="1169540"/>
    <lineage>
        <taxon>Eukaryota</taxon>
        <taxon>Sar</taxon>
        <taxon>Alveolata</taxon>
        <taxon>Colpodellida</taxon>
        <taxon>Vitrellaceae</taxon>
        <taxon>Vitrella</taxon>
    </lineage>
</organism>
<proteinExistence type="predicted"/>
<sequence length="697" mass="75467">MGDLETHTLAPLFRHTRWSETEWSETPLNGPRVLALFSVEVSDIAEGESVALVLGTRDPIAMSPPSPTCPRWSLSVVLPSESRKDREGVYSRSDFVVRCNYSYGIIGADGQLKRREEGGGRRLMADGTPHLVFVKDTYGMWEGKRGWVSLKPAEASAPTGPSESFVFGSSPPPALYATVPPDQPPTFPDRVKIWRPSSAWSDGTPNVIDFRGASQLTRQLVVHIACNAISEGSARDLIHRGAEAKQLVMTAWPSTADRDMSLPQLAAEHLDEPEAVGVMRVLLDAGAPILPPTGHSDRDSAVHTAAVKGKWRVLDVMLEPQDGISVAGHRLVAAVCRSKSSSADKLRVVKMLGERDVTVLSEKGDDGWRPIHHFSSRPLRKEKLQKQLIDYFAEKLGADVVNTPVQVPPVQPPAISFYGDDGSRPLSLAHLTYGTYRNRADATIERLYRYGAARHINTPDSQGNTVLRNAAARSECPNEALVGLLEHGASVATAGLTQALPGGRPRGLIHPGERPRLLTAYSAFLNESIPRLALQTINEALRPSRSLVASLTQPIPLRSRTIALPSDVLTIINSHLAPTSQTDSPPPPIPIGDEPIGTRINQAVHQYVTVAARVICQPVQQQQQQERHGNVRVVGGAGLAPLRCFAVGGAAQPQQHMGVCEVIARAVRLEASRYGIGLTLRHNVIDDTHVLGALAVV</sequence>
<dbReference type="VEuPathDB" id="CryptoDB:Vbra_9272"/>
<name>A0A0G4FJY9_VITBC</name>